<dbReference type="GO" id="GO:0005524">
    <property type="term" value="F:ATP binding"/>
    <property type="evidence" value="ECO:0007669"/>
    <property type="project" value="UniProtKB-KW"/>
</dbReference>
<dbReference type="InterPro" id="IPR003439">
    <property type="entry name" value="ABC_transporter-like_ATP-bd"/>
</dbReference>
<proteinExistence type="predicted"/>
<protein>
    <submittedName>
        <fullName evidence="6">ABC transporter ATP-binding protein</fullName>
    </submittedName>
</protein>
<feature type="domain" description="ABC transporter" evidence="5">
    <location>
        <begin position="4"/>
        <end position="252"/>
    </location>
</feature>
<keyword evidence="1" id="KW-0813">Transport</keyword>
<gene>
    <name evidence="6" type="ORF">U7230_03490</name>
</gene>
<keyword evidence="3 6" id="KW-0067">ATP-binding</keyword>
<dbReference type="EMBL" id="CP141615">
    <property type="protein sequence ID" value="WRP18082.1"/>
    <property type="molecule type" value="Genomic_DNA"/>
</dbReference>
<dbReference type="SUPFAM" id="SSF52540">
    <property type="entry name" value="P-loop containing nucleoside triphosphate hydrolases"/>
    <property type="match status" value="1"/>
</dbReference>
<dbReference type="PROSITE" id="PS50893">
    <property type="entry name" value="ABC_TRANSPORTER_2"/>
    <property type="match status" value="1"/>
</dbReference>
<dbReference type="InterPro" id="IPR017911">
    <property type="entry name" value="MacB-like_ATP-bd"/>
</dbReference>
<evidence type="ECO:0000313" key="6">
    <source>
        <dbReference type="EMBL" id="WRP18082.1"/>
    </source>
</evidence>
<sequence length="252" mass="26476">MDIVRIQGLVKRYPVPGAGRNGVSASGITVLELSHLSVGPRTELVVAGPSGSGKTTLLNILAGLVRPSEGRVELLGQDLFALPEGRRDAFRARHVGYVFQTFNLIGSLSALDNVLLAMAVAGCVPKRERGRRASGLLEQVGMHHRLRHRPAQLSVGEQQRVAVARALANRPELVLADEPTANLDRRSAGAVLRVLRDAVAAEGATLIMATHDPRIIESAQEVLSLDAPAGAPVQTAPSGTSPAGERAVSPAS</sequence>
<keyword evidence="7" id="KW-1185">Reference proteome</keyword>
<dbReference type="Pfam" id="PF00005">
    <property type="entry name" value="ABC_tran"/>
    <property type="match status" value="1"/>
</dbReference>
<evidence type="ECO:0000313" key="7">
    <source>
        <dbReference type="Proteomes" id="UP001332192"/>
    </source>
</evidence>
<name>A0ABZ1C183_9FIRM</name>
<keyword evidence="2" id="KW-0547">Nucleotide-binding</keyword>
<evidence type="ECO:0000256" key="3">
    <source>
        <dbReference type="ARBA" id="ARBA00022840"/>
    </source>
</evidence>
<dbReference type="Proteomes" id="UP001332192">
    <property type="component" value="Chromosome"/>
</dbReference>
<dbReference type="InterPro" id="IPR017871">
    <property type="entry name" value="ABC_transporter-like_CS"/>
</dbReference>
<evidence type="ECO:0000256" key="1">
    <source>
        <dbReference type="ARBA" id="ARBA00022448"/>
    </source>
</evidence>
<feature type="region of interest" description="Disordered" evidence="4">
    <location>
        <begin position="228"/>
        <end position="252"/>
    </location>
</feature>
<dbReference type="PANTHER" id="PTHR24220">
    <property type="entry name" value="IMPORT ATP-BINDING PROTEIN"/>
    <property type="match status" value="1"/>
</dbReference>
<dbReference type="RefSeq" id="WP_324717353.1">
    <property type="nucleotide sequence ID" value="NZ_CP141615.1"/>
</dbReference>
<dbReference type="InterPro" id="IPR003593">
    <property type="entry name" value="AAA+_ATPase"/>
</dbReference>
<organism evidence="6 7">
    <name type="scientific">Carboxydichorda subterranea</name>
    <dbReference type="NCBI Taxonomy" id="3109565"/>
    <lineage>
        <taxon>Bacteria</taxon>
        <taxon>Bacillati</taxon>
        <taxon>Bacillota</taxon>
        <taxon>Limnochordia</taxon>
        <taxon>Limnochordales</taxon>
        <taxon>Geochordaceae</taxon>
        <taxon>Carboxydichorda</taxon>
    </lineage>
</organism>
<evidence type="ECO:0000256" key="4">
    <source>
        <dbReference type="SAM" id="MobiDB-lite"/>
    </source>
</evidence>
<dbReference type="CDD" id="cd03255">
    <property type="entry name" value="ABC_MJ0796_LolCDE_FtsE"/>
    <property type="match status" value="1"/>
</dbReference>
<evidence type="ECO:0000259" key="5">
    <source>
        <dbReference type="PROSITE" id="PS50893"/>
    </source>
</evidence>
<dbReference type="InterPro" id="IPR027417">
    <property type="entry name" value="P-loop_NTPase"/>
</dbReference>
<accession>A0ABZ1C183</accession>
<dbReference type="PROSITE" id="PS00211">
    <property type="entry name" value="ABC_TRANSPORTER_1"/>
    <property type="match status" value="1"/>
</dbReference>
<reference evidence="6 7" key="1">
    <citation type="journal article" date="2024" name="Front. Microbiol.">
        <title>Novel thermophilic genera Geochorda gen. nov. and Carboxydochorda gen. nov. from the deep terrestrial subsurface reveal the ecophysiological diversity in the class Limnochordia.</title>
        <authorList>
            <person name="Karnachuk O.V."/>
            <person name="Lukina A.P."/>
            <person name="Avakyan M.R."/>
            <person name="Kadnikov V.V."/>
            <person name="Begmatov S."/>
            <person name="Beletsky A.V."/>
            <person name="Vlasova K.G."/>
            <person name="Novikov A.A."/>
            <person name="Shcherbakova V.A."/>
            <person name="Mardanov A.V."/>
            <person name="Ravin N.V."/>
        </authorList>
    </citation>
    <scope>NUCLEOTIDE SEQUENCE [LARGE SCALE GENOMIC DNA]</scope>
    <source>
        <strain evidence="6 7">L945</strain>
    </source>
</reference>
<evidence type="ECO:0000256" key="2">
    <source>
        <dbReference type="ARBA" id="ARBA00022741"/>
    </source>
</evidence>
<dbReference type="SMART" id="SM00382">
    <property type="entry name" value="AAA"/>
    <property type="match status" value="1"/>
</dbReference>
<dbReference type="InterPro" id="IPR015854">
    <property type="entry name" value="ABC_transpr_LolD-like"/>
</dbReference>
<dbReference type="Gene3D" id="3.40.50.300">
    <property type="entry name" value="P-loop containing nucleotide triphosphate hydrolases"/>
    <property type="match status" value="1"/>
</dbReference>